<accession>A0A2V0RIF6</accession>
<evidence type="ECO:0000313" key="1">
    <source>
        <dbReference type="EMBL" id="GBH22478.1"/>
    </source>
</evidence>
<dbReference type="EMBL" id="BDQC01000095">
    <property type="protein sequence ID" value="GBH22478.1"/>
    <property type="molecule type" value="Genomic_RNA"/>
</dbReference>
<protein>
    <submittedName>
        <fullName evidence="1">RdRp</fullName>
    </submittedName>
</protein>
<proteinExistence type="predicted"/>
<sequence>MEENPISSVTELETGGSVALHCARITQGLDRLLLKKRGARDRGQITPILVIAHKANDQHRGSAASRWLYSAASSLVRRTRLQVANRCFTCLVDTYTKPWESVLMEIERDIQTERGPTGKAEVFIFFNIEGEERDEAGFLPWQRYMNDFTASLNLRLGVEVADVPDEAVSAKLKKVRGLFTYLQGTISGGINDRHVREGADILKGTIQERAIGSNQSKMWRALCGQIAHLADHPRADGIIEDIADMWRADAEPVELSERVETPTFVRVGCPTVPPAVVTRLGLDCFIMRDPKFAEQNTGYVTPDMMEFLESEQDEDGTVKWFFKETDDYEREEIIFNLSKDEEPNEKAHLSHGSPWQFQIPRETTRHYPNTIVTEISQLWFHMQQMAAARKLTADAEADFYFDVGMRYMLMICGLCACEWMASNSKALLPKSQNPSLRAYLKGWAGGTKLKIAQWMYMLKEKGRTINYRSATDFGYNIKPTDDYFTMHEHEAMAQTRDTKTVDAAAAFVAQAEDQAPFAERIAKGLPPLLSPSCLTTTLPTRCSILLNCLVQHSNLHHYDRRVFNDVGIRPWEMIMRGIANYLIHFKPGKKLNKMFFQSAKFLLAAPMKIEVPLSIPNLRAPVERVKICESFDPYMQKMMQSTLEKPGASFDVLLEACVEKVRDAGDLIADGMRTVLNFYSRLPVTFWDSDRLKVLHFMFRPDHPGGYAFTNQGGLSAYGHASHVQKLHSKPPLDCSLQPASHEFQSSVLDRIMAKYMTLPSSKDDVLRGARQLQKGTSGGADKMLAKSNRAEVLGTTKATDADVTIPLNTNRKNVVLAAFSHLYMRKGPAGKVSDLILRSFDRAVKNTTGERSVPSRVLRIIYCVDNMSQFSQLTFVRAAKEFFKEHKVYSSEHKKSGQFVEDYKDEIQASLEVMEDGSCCMAYDAAALDQHIATGDRRVFIEAVQRAIRGGAKSAASAFEKEFGISEATFMIAWATKRLENYFAVRVNGGPAQAFLVDTQASGELLTAIINSIVSQAIVDFAEMVRMGLNRNPAVPGGGIPGGVWGDDIWRKYLAGEITPENVLDMLEAFEQAGRDCGQDYSFEKALSGMVVHFLQNGIKAGQQFSRCVALDHERRVEPGLSGLKSLLAKINKICARGGNYVTCQLLINSAICAASKITVFGMQFTYPTPTIFYPGGALNQIPIPFASENSKAYLSMNAHIFGFKGTMVPPPSPEDAGKVGERVVDKLSSEGAGVKAVIVGETVRVPNLKESLKQTWAATSEPERMANDSGMDMVHDRLGAASYREWNTNVFNRAVGTRCIQGPAQRWFMEQELIKLGMAPESRASGVTYAKMKRIKPRTHYRIGDKNLRYGWSGLRLRVRRTKSGPDLVSSLVFELVTEEDTILKTYKGRWHTFYSHLPSESLFLAFTGVGVGKYGSQKIAIGSSRDVLQPFSPSQFRPDLTAEAVVRILMEVKDVSRMKLLAGMGFTHEEQTAIMENFNGVGELRDIEEMDEYSSTPTPLKSALRDRFLDILSLPEVFKTDGDNSGFNITLPRGFGVQLQEGILHFFAELLYTESNITCNMETDILESLTRGKVVDLCSIPSFVLENIV</sequence>
<name>A0A2V0RIF6_9ZZZZ</name>
<organism evidence="1">
    <name type="scientific">viral metagenome</name>
    <dbReference type="NCBI Taxonomy" id="1070528"/>
    <lineage>
        <taxon>unclassified sequences</taxon>
        <taxon>metagenomes</taxon>
        <taxon>organismal metagenomes</taxon>
    </lineage>
</organism>
<comment type="caution">
    <text evidence="1">The sequence shown here is derived from an EMBL/GenBank/DDBJ whole genome shotgun (WGS) entry which is preliminary data.</text>
</comment>
<reference evidence="1" key="1">
    <citation type="submission" date="2017-04" db="EMBL/GenBank/DDBJ databases">
        <title>Unveiling RNA virosphere associated with marine microorganisms.</title>
        <authorList>
            <person name="Urayama S."/>
            <person name="Takaki Y."/>
            <person name="Nishi S."/>
            <person name="Yoshida Y."/>
            <person name="Deguchi S."/>
            <person name="Takai K."/>
            <person name="Nunoura T."/>
        </authorList>
    </citation>
    <scope>NUCLEOTIDE SEQUENCE</scope>
</reference>